<dbReference type="PANTHER" id="PTHR11548:SF1">
    <property type="entry name" value="THYMIDYLATE SYNTHASE 1"/>
    <property type="match status" value="1"/>
</dbReference>
<feature type="binding site" description="in other chain" evidence="5">
    <location>
        <begin position="166"/>
        <end position="169"/>
    </location>
    <ligand>
        <name>dUMP</name>
        <dbReference type="ChEBI" id="CHEBI:246422"/>
        <note>ligand shared between dimeric partners</note>
    </ligand>
</feature>
<comment type="catalytic activity">
    <reaction evidence="5">
        <text>dUMP + (6R)-5,10-methylene-5,6,7,8-tetrahydrofolate = 7,8-dihydrofolate + dTMP</text>
        <dbReference type="Rhea" id="RHEA:12104"/>
        <dbReference type="ChEBI" id="CHEBI:15636"/>
        <dbReference type="ChEBI" id="CHEBI:57451"/>
        <dbReference type="ChEBI" id="CHEBI:63528"/>
        <dbReference type="ChEBI" id="CHEBI:246422"/>
        <dbReference type="EC" id="2.1.1.45"/>
    </reaction>
</comment>
<organism evidence="8 9">
    <name type="scientific">Candidatus Amesbacteria bacterium RIFOXYB1_FULL_44_23</name>
    <dbReference type="NCBI Taxonomy" id="1797263"/>
    <lineage>
        <taxon>Bacteria</taxon>
        <taxon>Candidatus Amesiibacteriota</taxon>
    </lineage>
</organism>
<dbReference type="UniPathway" id="UPA00575"/>
<dbReference type="InterPro" id="IPR045097">
    <property type="entry name" value="Thymidate_synth/dCMP_Mease"/>
</dbReference>
<keyword evidence="4 5" id="KW-0545">Nucleotide biosynthesis</keyword>
<dbReference type="EC" id="2.1.1.45" evidence="1 5"/>
<evidence type="ECO:0000256" key="2">
    <source>
        <dbReference type="ARBA" id="ARBA00022603"/>
    </source>
</evidence>
<feature type="binding site" description="in other chain" evidence="5">
    <location>
        <position position="20"/>
    </location>
    <ligand>
        <name>dUMP</name>
        <dbReference type="ChEBI" id="CHEBI:246422"/>
        <note>ligand shared between dimeric partners</note>
    </ligand>
</feature>
<evidence type="ECO:0000259" key="7">
    <source>
        <dbReference type="Pfam" id="PF00303"/>
    </source>
</evidence>
<evidence type="ECO:0000256" key="3">
    <source>
        <dbReference type="ARBA" id="ARBA00022679"/>
    </source>
</evidence>
<feature type="binding site" evidence="5">
    <location>
        <begin position="125"/>
        <end position="126"/>
    </location>
    <ligand>
        <name>dUMP</name>
        <dbReference type="ChEBI" id="CHEBI:246422"/>
        <note>ligand shared between dimeric partners</note>
    </ligand>
</feature>
<dbReference type="PROSITE" id="PS00091">
    <property type="entry name" value="THYMIDYLATE_SYNTHASE"/>
    <property type="match status" value="1"/>
</dbReference>
<gene>
    <name evidence="5" type="primary">thyA</name>
    <name evidence="8" type="ORF">A2397_02195</name>
</gene>
<dbReference type="STRING" id="1797263.A2397_02195"/>
<dbReference type="PRINTS" id="PR00108">
    <property type="entry name" value="THYMDSNTHASE"/>
</dbReference>
<dbReference type="SUPFAM" id="SSF55831">
    <property type="entry name" value="Thymidylate synthase/dCMP hydroxymethylase"/>
    <property type="match status" value="1"/>
</dbReference>
<comment type="pathway">
    <text evidence="5">Pyrimidine metabolism; dTTP biosynthesis.</text>
</comment>
<feature type="binding site" evidence="5">
    <location>
        <position position="169"/>
    </location>
    <ligand>
        <name>(6R)-5,10-methylene-5,6,7,8-tetrahydrofolate</name>
        <dbReference type="ChEBI" id="CHEBI:15636"/>
    </ligand>
</feature>
<proteinExistence type="inferred from homology"/>
<comment type="subcellular location">
    <subcellularLocation>
        <location evidence="5">Cytoplasm</location>
    </subcellularLocation>
</comment>
<feature type="domain" description="Thymidylate synthase/dCMP hydroxymethylase" evidence="7">
    <location>
        <begin position="2"/>
        <end position="264"/>
    </location>
</feature>
<protein>
    <recommendedName>
        <fullName evidence="1 5">Thymidylate synthase</fullName>
        <shortName evidence="5">TS</shortName>
        <shortName evidence="5">TSase</shortName>
        <ecNumber evidence="1 5">2.1.1.45</ecNumber>
    </recommendedName>
</protein>
<comment type="subunit">
    <text evidence="5">Homodimer.</text>
</comment>
<keyword evidence="3 5" id="KW-0808">Transferase</keyword>
<keyword evidence="2 5" id="KW-0489">Methyltransferase</keyword>
<name>A0A1F4ZSV2_9BACT</name>
<evidence type="ECO:0000313" key="8">
    <source>
        <dbReference type="EMBL" id="OGD09513.1"/>
    </source>
</evidence>
<dbReference type="HAMAP" id="MF_00008">
    <property type="entry name" value="Thymidy_synth_bact"/>
    <property type="match status" value="1"/>
</dbReference>
<evidence type="ECO:0000256" key="1">
    <source>
        <dbReference type="ARBA" id="ARBA00011947"/>
    </source>
</evidence>
<comment type="similarity">
    <text evidence="5">Belongs to the thymidylate synthase family. Bacterial-type ThyA subfamily.</text>
</comment>
<evidence type="ECO:0000256" key="5">
    <source>
        <dbReference type="HAMAP-Rule" id="MF_00008"/>
    </source>
</evidence>
<keyword evidence="5" id="KW-0963">Cytoplasm</keyword>
<dbReference type="InterPro" id="IPR023451">
    <property type="entry name" value="Thymidate_synth/dCMP_Mease_dom"/>
</dbReference>
<dbReference type="InterPro" id="IPR036926">
    <property type="entry name" value="Thymidate_synth/dCMP_Mease_sf"/>
</dbReference>
<feature type="active site" evidence="6">
    <location>
        <position position="145"/>
    </location>
</feature>
<dbReference type="GO" id="GO:0004799">
    <property type="term" value="F:thymidylate synthase activity"/>
    <property type="evidence" value="ECO:0007669"/>
    <property type="project" value="UniProtKB-UniRule"/>
</dbReference>
<dbReference type="NCBIfam" id="TIGR03284">
    <property type="entry name" value="thym_sym"/>
    <property type="match status" value="1"/>
</dbReference>
<feature type="active site" description="Nucleophile" evidence="5">
    <location>
        <position position="145"/>
    </location>
</feature>
<dbReference type="GO" id="GO:0005829">
    <property type="term" value="C:cytosol"/>
    <property type="evidence" value="ECO:0007669"/>
    <property type="project" value="TreeGrafter"/>
</dbReference>
<feature type="binding site" evidence="5">
    <location>
        <position position="263"/>
    </location>
    <ligand>
        <name>(6R)-5,10-methylene-5,6,7,8-tetrahydrofolate</name>
        <dbReference type="ChEBI" id="CHEBI:15636"/>
    </ligand>
</feature>
<feature type="binding site" description="in other chain" evidence="5">
    <location>
        <begin position="207"/>
        <end position="209"/>
    </location>
    <ligand>
        <name>dUMP</name>
        <dbReference type="ChEBI" id="CHEBI:246422"/>
        <note>ligand shared between dimeric partners</note>
    </ligand>
</feature>
<feature type="binding site" description="in other chain" evidence="5">
    <location>
        <position position="177"/>
    </location>
    <ligand>
        <name>dUMP</name>
        <dbReference type="ChEBI" id="CHEBI:246422"/>
        <note>ligand shared between dimeric partners</note>
    </ligand>
</feature>
<dbReference type="PANTHER" id="PTHR11548">
    <property type="entry name" value="THYMIDYLATE SYNTHASE 1"/>
    <property type="match status" value="1"/>
</dbReference>
<comment type="caution">
    <text evidence="5">Lacks conserved residue(s) required for the propagation of feature annotation.</text>
</comment>
<dbReference type="InterPro" id="IPR000398">
    <property type="entry name" value="Thymidylate_synthase"/>
</dbReference>
<dbReference type="Gene3D" id="3.30.572.10">
    <property type="entry name" value="Thymidylate synthase/dCMP hydroxymethylase domain"/>
    <property type="match status" value="1"/>
</dbReference>
<evidence type="ECO:0000313" key="9">
    <source>
        <dbReference type="Proteomes" id="UP000176424"/>
    </source>
</evidence>
<dbReference type="GO" id="GO:0006235">
    <property type="term" value="P:dTTP biosynthetic process"/>
    <property type="evidence" value="ECO:0007669"/>
    <property type="project" value="UniProtKB-UniRule"/>
</dbReference>
<dbReference type="NCBIfam" id="NF002497">
    <property type="entry name" value="PRK01827.1-3"/>
    <property type="match status" value="1"/>
</dbReference>
<comment type="caution">
    <text evidence="8">The sequence shown here is derived from an EMBL/GenBank/DDBJ whole genome shotgun (WGS) entry which is preliminary data.</text>
</comment>
<evidence type="ECO:0000256" key="6">
    <source>
        <dbReference type="PROSITE-ProRule" id="PRU10016"/>
    </source>
</evidence>
<dbReference type="CDD" id="cd00351">
    <property type="entry name" value="TS_Pyrimidine_HMase"/>
    <property type="match status" value="1"/>
</dbReference>
<evidence type="ECO:0000256" key="4">
    <source>
        <dbReference type="ARBA" id="ARBA00022727"/>
    </source>
</evidence>
<comment type="function">
    <text evidence="5">Catalyzes the reductive methylation of 2'-deoxyuridine-5'-monophosphate (dUMP) to 2'-deoxythymidine-5'-monophosphate (dTMP) while utilizing 5,10-methylenetetrahydrofolate (mTHF) as the methyl donor and reductant in the reaction, yielding dihydrofolate (DHF) as a by-product. This enzymatic reaction provides an intracellular de novo source of dTMP, an essential precursor for DNA biosynthesis.</text>
</comment>
<dbReference type="AlphaFoldDB" id="A0A1F4ZSV2"/>
<accession>A0A1F4ZSV2</accession>
<dbReference type="GO" id="GO:0006231">
    <property type="term" value="P:dTMP biosynthetic process"/>
    <property type="evidence" value="ECO:0007669"/>
    <property type="project" value="UniProtKB-UniRule"/>
</dbReference>
<dbReference type="GO" id="GO:0032259">
    <property type="term" value="P:methylation"/>
    <property type="evidence" value="ECO:0007669"/>
    <property type="project" value="UniProtKB-KW"/>
</dbReference>
<dbReference type="Proteomes" id="UP000176424">
    <property type="component" value="Unassembled WGS sequence"/>
</dbReference>
<dbReference type="Pfam" id="PF00303">
    <property type="entry name" value="Thymidylat_synt"/>
    <property type="match status" value="1"/>
</dbReference>
<dbReference type="EMBL" id="MEXR01000032">
    <property type="protein sequence ID" value="OGD09513.1"/>
    <property type="molecule type" value="Genomic_DNA"/>
</dbReference>
<dbReference type="InterPro" id="IPR020940">
    <property type="entry name" value="Thymidylate_synthase_AS"/>
</dbReference>
<sequence length="264" mass="30147">MTYHALLHRVLTEGERRPDRTGVGTIGVFGHFMEFDLRTHFPLGTTKRLSFKSIAEELLWFLRGEQNIRSLQERGVSIWDEWADADGNLGPVYGVQWRGWMTAGGQRVDQIANVINDLRHNPHSRRHIVSAWNVGEIQKMALPPCHLLVQFYVDAQKKLSGQMYQRSADIFLGVPFNIASYALLTRMVAQVVGLEPGWLKMILGDAHLYLNHLEQAREQLSRTPFPSPRLELDPGVTEIDDFRFEHIKLVGYQSHPSIKAQIAV</sequence>
<reference evidence="8 9" key="1">
    <citation type="journal article" date="2016" name="Nat. Commun.">
        <title>Thousands of microbial genomes shed light on interconnected biogeochemical processes in an aquifer system.</title>
        <authorList>
            <person name="Anantharaman K."/>
            <person name="Brown C.T."/>
            <person name="Hug L.A."/>
            <person name="Sharon I."/>
            <person name="Castelle C.J."/>
            <person name="Probst A.J."/>
            <person name="Thomas B.C."/>
            <person name="Singh A."/>
            <person name="Wilkins M.J."/>
            <person name="Karaoz U."/>
            <person name="Brodie E.L."/>
            <person name="Williams K.H."/>
            <person name="Hubbard S.S."/>
            <person name="Banfield J.F."/>
        </authorList>
    </citation>
    <scope>NUCLEOTIDE SEQUENCE [LARGE SCALE GENOMIC DNA]</scope>
</reference>